<name>A0ABP0KDQ2_9DINO</name>
<proteinExistence type="inferred from homology"/>
<evidence type="ECO:0000313" key="6">
    <source>
        <dbReference type="EMBL" id="CAK9024818.1"/>
    </source>
</evidence>
<evidence type="ECO:0000259" key="5">
    <source>
        <dbReference type="PROSITE" id="PS51858"/>
    </source>
</evidence>
<dbReference type="InterPro" id="IPR042266">
    <property type="entry name" value="PPPDE_sf"/>
</dbReference>
<dbReference type="EMBL" id="CAXAMN010008336">
    <property type="protein sequence ID" value="CAK9024818.1"/>
    <property type="molecule type" value="Genomic_DNA"/>
</dbReference>
<accession>A0ABP0KDQ2</accession>
<feature type="region of interest" description="Disordered" evidence="4">
    <location>
        <begin position="478"/>
        <end position="516"/>
    </location>
</feature>
<evidence type="ECO:0000256" key="3">
    <source>
        <dbReference type="ARBA" id="ARBA00022801"/>
    </source>
</evidence>
<sequence>MQSNTVGSRIPPPWAEVALSIYELHGASALNVLTRAANMGGAYHVGVEVYWLEWSFGWCEEGSGVYMVFPGQSSLGQFRERVPLGRTPLTPQEVFRILDMMRPELPGSNYDLLRCNCAHFSVAFVKRLRVSEAPAWVNSLANVGEHLVAQLGMAGAQEAADKATPAERERVAPKYLQFGDEEELEDLATEGDDLALRELAWRKAQAFVLEKASEAERDARTLDLAMELRCDPLFDRVDDGSDRGGRRYRAAATDGDFQKISSLVDDLRLWQALAEACAAGFGLPCPYNQHQEAGGWSLLGDDEHSESEELEEDGACGNLEVYKLNGSQRLLTVRLRLRGKALDAKAAAPPWRGSAFREALRKAMAPQRGLTVRWPAGSQQIVSELEVVTAPDQALFGSRVETSCGPYAGKVLHSMAPRKMVHGGHDLVRMRKPEVVPPVLRVGQELQQWQSQQQQLWQSQQQQMPQWKWQVQQLQVQEPRGAARSARSAESARDHGNGAGGAVTLRSHRADPSDKVEHSLLKLQKIQQLDRLRREHVAR</sequence>
<feature type="domain" description="PPPDE" evidence="5">
    <location>
        <begin position="15"/>
        <end position="152"/>
    </location>
</feature>
<evidence type="ECO:0000256" key="2">
    <source>
        <dbReference type="ARBA" id="ARBA00022670"/>
    </source>
</evidence>
<evidence type="ECO:0000256" key="1">
    <source>
        <dbReference type="ARBA" id="ARBA00008140"/>
    </source>
</evidence>
<comment type="caution">
    <text evidence="6">The sequence shown here is derived from an EMBL/GenBank/DDBJ whole genome shotgun (WGS) entry which is preliminary data.</text>
</comment>
<keyword evidence="3" id="KW-0378">Hydrolase</keyword>
<dbReference type="Proteomes" id="UP001642484">
    <property type="component" value="Unassembled WGS sequence"/>
</dbReference>
<protein>
    <recommendedName>
        <fullName evidence="5">PPPDE domain-containing protein</fullName>
    </recommendedName>
</protein>
<dbReference type="Pfam" id="PF05903">
    <property type="entry name" value="Peptidase_C97"/>
    <property type="match status" value="1"/>
</dbReference>
<keyword evidence="2" id="KW-0645">Protease</keyword>
<keyword evidence="7" id="KW-1185">Reference proteome</keyword>
<dbReference type="PANTHER" id="PTHR12378">
    <property type="entry name" value="DESUMOYLATING ISOPEPTIDASE"/>
    <property type="match status" value="1"/>
</dbReference>
<organism evidence="6 7">
    <name type="scientific">Durusdinium trenchii</name>
    <dbReference type="NCBI Taxonomy" id="1381693"/>
    <lineage>
        <taxon>Eukaryota</taxon>
        <taxon>Sar</taxon>
        <taxon>Alveolata</taxon>
        <taxon>Dinophyceae</taxon>
        <taxon>Suessiales</taxon>
        <taxon>Symbiodiniaceae</taxon>
        <taxon>Durusdinium</taxon>
    </lineage>
</organism>
<dbReference type="PANTHER" id="PTHR12378:SF80">
    <property type="entry name" value="IP06716P-RELATED"/>
    <property type="match status" value="1"/>
</dbReference>
<feature type="compositionally biased region" description="Low complexity" evidence="4">
    <location>
        <begin position="478"/>
        <end position="489"/>
    </location>
</feature>
<dbReference type="SMART" id="SM01179">
    <property type="entry name" value="DUF862"/>
    <property type="match status" value="1"/>
</dbReference>
<comment type="similarity">
    <text evidence="1">Belongs to the DeSI family.</text>
</comment>
<evidence type="ECO:0000313" key="7">
    <source>
        <dbReference type="Proteomes" id="UP001642484"/>
    </source>
</evidence>
<evidence type="ECO:0000256" key="4">
    <source>
        <dbReference type="SAM" id="MobiDB-lite"/>
    </source>
</evidence>
<dbReference type="InterPro" id="IPR008580">
    <property type="entry name" value="PPPDE_dom"/>
</dbReference>
<reference evidence="6 7" key="1">
    <citation type="submission" date="2024-02" db="EMBL/GenBank/DDBJ databases">
        <authorList>
            <person name="Chen Y."/>
            <person name="Shah S."/>
            <person name="Dougan E. K."/>
            <person name="Thang M."/>
            <person name="Chan C."/>
        </authorList>
    </citation>
    <scope>NUCLEOTIDE SEQUENCE [LARGE SCALE GENOMIC DNA]</scope>
</reference>
<dbReference type="PROSITE" id="PS51858">
    <property type="entry name" value="PPPDE"/>
    <property type="match status" value="1"/>
</dbReference>
<gene>
    <name evidence="6" type="ORF">CCMP2556_LOCUS15778</name>
</gene>
<dbReference type="Gene3D" id="3.90.1720.30">
    <property type="entry name" value="PPPDE domains"/>
    <property type="match status" value="1"/>
</dbReference>